<evidence type="ECO:0000256" key="11">
    <source>
        <dbReference type="PROSITE-ProRule" id="PRU01360"/>
    </source>
</evidence>
<feature type="domain" description="TonB-dependent receptor-like beta-barrel" evidence="14">
    <location>
        <begin position="436"/>
        <end position="847"/>
    </location>
</feature>
<dbReference type="InterPro" id="IPR039426">
    <property type="entry name" value="TonB-dep_rcpt-like"/>
</dbReference>
<dbReference type="Pfam" id="PF00593">
    <property type="entry name" value="TonB_dep_Rec_b-barrel"/>
    <property type="match status" value="1"/>
</dbReference>
<evidence type="ECO:0000256" key="5">
    <source>
        <dbReference type="ARBA" id="ARBA00022729"/>
    </source>
</evidence>
<keyword evidence="7 11" id="KW-0472">Membrane</keyword>
<dbReference type="SUPFAM" id="SSF56935">
    <property type="entry name" value="Porins"/>
    <property type="match status" value="1"/>
</dbReference>
<dbReference type="InterPro" id="IPR012910">
    <property type="entry name" value="Plug_dom"/>
</dbReference>
<keyword evidence="9 11" id="KW-0998">Cell outer membrane</keyword>
<dbReference type="SUPFAM" id="SSF48452">
    <property type="entry name" value="TPR-like"/>
    <property type="match status" value="1"/>
</dbReference>
<dbReference type="Pfam" id="PF07715">
    <property type="entry name" value="Plug"/>
    <property type="match status" value="1"/>
</dbReference>
<dbReference type="Gene3D" id="2.40.170.20">
    <property type="entry name" value="TonB-dependent receptor, beta-barrel domain"/>
    <property type="match status" value="1"/>
</dbReference>
<keyword evidence="4 11" id="KW-0812">Transmembrane</keyword>
<dbReference type="PROSITE" id="PS52016">
    <property type="entry name" value="TONB_DEPENDENT_REC_3"/>
    <property type="match status" value="1"/>
</dbReference>
<dbReference type="PANTHER" id="PTHR30069">
    <property type="entry name" value="TONB-DEPENDENT OUTER MEMBRANE RECEPTOR"/>
    <property type="match status" value="1"/>
</dbReference>
<evidence type="ECO:0000256" key="13">
    <source>
        <dbReference type="SAM" id="MobiDB-lite"/>
    </source>
</evidence>
<keyword evidence="10" id="KW-0802">TPR repeat</keyword>
<dbReference type="InterPro" id="IPR036942">
    <property type="entry name" value="Beta-barrel_TonB_sf"/>
</dbReference>
<dbReference type="Gene3D" id="1.25.40.10">
    <property type="entry name" value="Tetratricopeptide repeat domain"/>
    <property type="match status" value="1"/>
</dbReference>
<dbReference type="PANTHER" id="PTHR30069:SF29">
    <property type="entry name" value="HEMOGLOBIN AND HEMOGLOBIN-HAPTOGLOBIN-BINDING PROTEIN 1-RELATED"/>
    <property type="match status" value="1"/>
</dbReference>
<evidence type="ECO:0000256" key="12">
    <source>
        <dbReference type="RuleBase" id="RU003357"/>
    </source>
</evidence>
<sequence>MLASILLSTTNAWADARAEARRHFRNGMQLVKEGKVEEGAEELLTAYDLLPHPNVLYNVARAYGNDGNYLQALLYYEQYLKAKPTDEERVRPIVNRIRDRLRKQTYAAFVQEGAPPTAAPPPSEGEAPLIAPATAAPTPVAQQSITVTDEVLKVIQESAEQFSEIAAATKSDQLKDRADTLDELARTLSVPTAAPKQAPKTSTSKPIPGAQSDQDQLKVEGDVSEEDIYAERVVSASRIAESPLDAPNSITVVTAQDIRLTGLTNVADLLRRVAGIEVMTLTGGTTEVSIRGLNQRMSNKVLVLVNGRSVYLDFLGATLWSMLPVSVEEIERIEIIRGPASALYGADAFTGVINILLREPGKGSSHLVGSAGQGNSVRSAALFTGNNGRLSYRFGSGYAEADRYSLTVDPERVDIAPTDINPNRGHRSRWFNSELSLNLKKGYAIGAGTAAQSGEFSFLAPGRLRDLYAQDFVFAQSHINLSTPFGLTLRTFWNFFRTDIKNPISAPGSIPLDTKNIDSQVVDAEIEYNRGFDLIVPHALSFGAGFRYKSIEWTWLDDNHEENHYSLYIQDMMKIGDRFRFIASVRMDDNPLLSGPQFSPRGALVIRLDKTSAVRLGVGTAFRSPTFLESYLDNEIPTPVRGITAHGKGNTSLNPEEILSSEIGYTMQGDYLALETNLYYNQITNLISLNQSEFYGLENNPGFSDSVDAFPIAYLQYANETAEYRQLGGEFGIKAYPISGLDLYLNVSYHDTSPEEGTESLGLTAKDQRTSQYKLNLGVQYRSRFGIDAAIDGHWVSDQYWVEPVPSAESASGFERFELTNYLLLNARVGYRLFDENLELGLVGTNLLDRQSRQHPFGERLNRRILATAMLRF</sequence>
<evidence type="ECO:0000256" key="6">
    <source>
        <dbReference type="ARBA" id="ARBA00023077"/>
    </source>
</evidence>
<feature type="repeat" description="TPR" evidence="10">
    <location>
        <begin position="53"/>
        <end position="86"/>
    </location>
</feature>
<keyword evidence="6 12" id="KW-0798">TonB box</keyword>
<keyword evidence="5" id="KW-0732">Signal</keyword>
<dbReference type="AlphaFoldDB" id="E7C3V3"/>
<evidence type="ECO:0000259" key="15">
    <source>
        <dbReference type="Pfam" id="PF07715"/>
    </source>
</evidence>
<dbReference type="GO" id="GO:0044718">
    <property type="term" value="P:siderophore transmembrane transport"/>
    <property type="evidence" value="ECO:0007669"/>
    <property type="project" value="TreeGrafter"/>
</dbReference>
<dbReference type="Gene3D" id="2.170.130.10">
    <property type="entry name" value="TonB-dependent receptor, plug domain"/>
    <property type="match status" value="1"/>
</dbReference>
<feature type="region of interest" description="Disordered" evidence="13">
    <location>
        <begin position="187"/>
        <end position="219"/>
    </location>
</feature>
<dbReference type="GO" id="GO:0015344">
    <property type="term" value="F:siderophore uptake transmembrane transporter activity"/>
    <property type="evidence" value="ECO:0007669"/>
    <property type="project" value="TreeGrafter"/>
</dbReference>
<dbReference type="GO" id="GO:0009279">
    <property type="term" value="C:cell outer membrane"/>
    <property type="evidence" value="ECO:0007669"/>
    <property type="project" value="UniProtKB-SubCell"/>
</dbReference>
<comment type="similarity">
    <text evidence="11 12">Belongs to the TonB-dependent receptor family.</text>
</comment>
<feature type="domain" description="TonB-dependent receptor plug" evidence="15">
    <location>
        <begin position="244"/>
        <end position="352"/>
    </location>
</feature>
<reference evidence="16" key="1">
    <citation type="submission" date="2010-01" db="EMBL/GenBank/DDBJ databases">
        <title>Genome fragments of uncultured bacteria from the North Pacific subtropical Gyre.</title>
        <authorList>
            <person name="Pham V.D."/>
            <person name="Delong E.F."/>
        </authorList>
    </citation>
    <scope>NUCLEOTIDE SEQUENCE</scope>
</reference>
<evidence type="ECO:0000313" key="16">
    <source>
        <dbReference type="EMBL" id="ADI22127.1"/>
    </source>
</evidence>
<evidence type="ECO:0000256" key="4">
    <source>
        <dbReference type="ARBA" id="ARBA00022692"/>
    </source>
</evidence>
<proteinExistence type="inferred from homology"/>
<dbReference type="InterPro" id="IPR011990">
    <property type="entry name" value="TPR-like_helical_dom_sf"/>
</dbReference>
<accession>E7C3V3</accession>
<comment type="subcellular location">
    <subcellularLocation>
        <location evidence="1 11">Cell outer membrane</location>
        <topology evidence="1 11">Multi-pass membrane protein</topology>
    </subcellularLocation>
</comment>
<evidence type="ECO:0000256" key="1">
    <source>
        <dbReference type="ARBA" id="ARBA00004571"/>
    </source>
</evidence>
<keyword evidence="8 16" id="KW-0675">Receptor</keyword>
<dbReference type="InterPro" id="IPR037066">
    <property type="entry name" value="Plug_dom_sf"/>
</dbReference>
<dbReference type="EMBL" id="GU567976">
    <property type="protein sequence ID" value="ADI22127.1"/>
    <property type="molecule type" value="Genomic_DNA"/>
</dbReference>
<evidence type="ECO:0000256" key="9">
    <source>
        <dbReference type="ARBA" id="ARBA00023237"/>
    </source>
</evidence>
<evidence type="ECO:0000256" key="3">
    <source>
        <dbReference type="ARBA" id="ARBA00022452"/>
    </source>
</evidence>
<evidence type="ECO:0000256" key="10">
    <source>
        <dbReference type="PROSITE-ProRule" id="PRU00339"/>
    </source>
</evidence>
<name>E7C3V3_9BACT</name>
<protein>
    <submittedName>
        <fullName evidence="16">Outer membrane receptor for ferrienterochelin and colicins</fullName>
    </submittedName>
</protein>
<keyword evidence="2 11" id="KW-0813">Transport</keyword>
<keyword evidence="3 11" id="KW-1134">Transmembrane beta strand</keyword>
<organism evidence="16">
    <name type="scientific">uncultured myxobacterium HF0200_19H16</name>
    <dbReference type="NCBI Taxonomy" id="723559"/>
    <lineage>
        <taxon>Bacteria</taxon>
        <taxon>Pseudomonadati</taxon>
        <taxon>Myxococcota</taxon>
        <taxon>Myxococcia</taxon>
        <taxon>Myxococcales</taxon>
        <taxon>environmental samples</taxon>
    </lineage>
</organism>
<evidence type="ECO:0000256" key="8">
    <source>
        <dbReference type="ARBA" id="ARBA00023170"/>
    </source>
</evidence>
<dbReference type="InterPro" id="IPR019734">
    <property type="entry name" value="TPR_rpt"/>
</dbReference>
<evidence type="ECO:0000256" key="7">
    <source>
        <dbReference type="ARBA" id="ARBA00023136"/>
    </source>
</evidence>
<evidence type="ECO:0000256" key="2">
    <source>
        <dbReference type="ARBA" id="ARBA00022448"/>
    </source>
</evidence>
<evidence type="ECO:0000259" key="14">
    <source>
        <dbReference type="Pfam" id="PF00593"/>
    </source>
</evidence>
<dbReference type="InterPro" id="IPR000531">
    <property type="entry name" value="Beta-barrel_TonB"/>
</dbReference>
<dbReference type="PROSITE" id="PS50005">
    <property type="entry name" value="TPR"/>
    <property type="match status" value="1"/>
</dbReference>